<accession>A0A4C1T2W9</accession>
<dbReference type="EMBL" id="BGZK01004361">
    <property type="protein sequence ID" value="GBP08535.1"/>
    <property type="molecule type" value="Genomic_DNA"/>
</dbReference>
<keyword evidence="2" id="KW-1185">Reference proteome</keyword>
<gene>
    <name evidence="1" type="ORF">EVAR_71808_1</name>
</gene>
<reference evidence="1 2" key="1">
    <citation type="journal article" date="2019" name="Commun. Biol.">
        <title>The bagworm genome reveals a unique fibroin gene that provides high tensile strength.</title>
        <authorList>
            <person name="Kono N."/>
            <person name="Nakamura H."/>
            <person name="Ohtoshi R."/>
            <person name="Tomita M."/>
            <person name="Numata K."/>
            <person name="Arakawa K."/>
        </authorList>
    </citation>
    <scope>NUCLEOTIDE SEQUENCE [LARGE SCALE GENOMIC DNA]</scope>
</reference>
<feature type="non-terminal residue" evidence="1">
    <location>
        <position position="1"/>
    </location>
</feature>
<dbReference type="Proteomes" id="UP000299102">
    <property type="component" value="Unassembled WGS sequence"/>
</dbReference>
<organism evidence="1 2">
    <name type="scientific">Eumeta variegata</name>
    <name type="common">Bagworm moth</name>
    <name type="synonym">Eumeta japonica</name>
    <dbReference type="NCBI Taxonomy" id="151549"/>
    <lineage>
        <taxon>Eukaryota</taxon>
        <taxon>Metazoa</taxon>
        <taxon>Ecdysozoa</taxon>
        <taxon>Arthropoda</taxon>
        <taxon>Hexapoda</taxon>
        <taxon>Insecta</taxon>
        <taxon>Pterygota</taxon>
        <taxon>Neoptera</taxon>
        <taxon>Endopterygota</taxon>
        <taxon>Lepidoptera</taxon>
        <taxon>Glossata</taxon>
        <taxon>Ditrysia</taxon>
        <taxon>Tineoidea</taxon>
        <taxon>Psychidae</taxon>
        <taxon>Oiketicinae</taxon>
        <taxon>Eumeta</taxon>
    </lineage>
</organism>
<evidence type="ECO:0000313" key="1">
    <source>
        <dbReference type="EMBL" id="GBP08535.1"/>
    </source>
</evidence>
<evidence type="ECO:0000313" key="2">
    <source>
        <dbReference type="Proteomes" id="UP000299102"/>
    </source>
</evidence>
<name>A0A4C1T2W9_EUMVA</name>
<sequence>DGVDVRVSSSLTPLRKLWIGRKSYKINSIEQQQMQLVVEFGSLTPPGRPVPSRRIGSRPVTVSCNIQCRDDSLQASSIVHVTRRRHPRVPSGRV</sequence>
<proteinExistence type="predicted"/>
<dbReference type="AlphaFoldDB" id="A0A4C1T2W9"/>
<protein>
    <submittedName>
        <fullName evidence="1">Uncharacterized protein</fullName>
    </submittedName>
</protein>
<comment type="caution">
    <text evidence="1">The sequence shown here is derived from an EMBL/GenBank/DDBJ whole genome shotgun (WGS) entry which is preliminary data.</text>
</comment>